<dbReference type="OrthoDB" id="9768885at2"/>
<dbReference type="GO" id="GO:0005886">
    <property type="term" value="C:plasma membrane"/>
    <property type="evidence" value="ECO:0007669"/>
    <property type="project" value="UniProtKB-SubCell"/>
</dbReference>
<keyword evidence="4 9" id="KW-0812">Transmembrane</keyword>
<feature type="transmembrane region" description="Helical" evidence="9">
    <location>
        <begin position="338"/>
        <end position="363"/>
    </location>
</feature>
<evidence type="ECO:0000256" key="6">
    <source>
        <dbReference type="ARBA" id="ARBA00022989"/>
    </source>
</evidence>
<dbReference type="FunFam" id="1.10.3860.10:FF:000001">
    <property type="entry name" value="C4-dicarboxylate transport protein"/>
    <property type="match status" value="1"/>
</dbReference>
<dbReference type="PRINTS" id="PR00173">
    <property type="entry name" value="EDTRNSPORT"/>
</dbReference>
<accession>A0A2S1SJ70</accession>
<evidence type="ECO:0000256" key="1">
    <source>
        <dbReference type="ARBA" id="ARBA00004651"/>
    </source>
</evidence>
<feature type="transmembrane region" description="Helical" evidence="9">
    <location>
        <begin position="199"/>
        <end position="221"/>
    </location>
</feature>
<dbReference type="SUPFAM" id="SSF118215">
    <property type="entry name" value="Proton glutamate symport protein"/>
    <property type="match status" value="1"/>
</dbReference>
<feature type="transmembrane region" description="Helical" evidence="9">
    <location>
        <begin position="162"/>
        <end position="187"/>
    </location>
</feature>
<feature type="transmembrane region" description="Helical" evidence="9">
    <location>
        <begin position="306"/>
        <end position="326"/>
    </location>
</feature>
<keyword evidence="8" id="KW-0175">Coiled coil</keyword>
<feature type="transmembrane region" description="Helical" evidence="9">
    <location>
        <begin position="424"/>
        <end position="444"/>
    </location>
</feature>
<keyword evidence="3" id="KW-1003">Cell membrane</keyword>
<reference evidence="10 11" key="1">
    <citation type="submission" date="2018-05" db="EMBL/GenBank/DDBJ databases">
        <title>Genome sequencing of Flavobacterium sp. HYN0049.</title>
        <authorList>
            <person name="Yi H."/>
            <person name="Baek C."/>
        </authorList>
    </citation>
    <scope>NUCLEOTIDE SEQUENCE [LARGE SCALE GENOMIC DNA]</scope>
    <source>
        <strain evidence="10 11">HYN0049</strain>
    </source>
</reference>
<name>A0A2S1SJ70_9FLAO</name>
<feature type="transmembrane region" description="Helical" evidence="9">
    <location>
        <begin position="464"/>
        <end position="490"/>
    </location>
</feature>
<evidence type="ECO:0000256" key="5">
    <source>
        <dbReference type="ARBA" id="ARBA00022847"/>
    </source>
</evidence>
<dbReference type="KEGG" id="fpal:HYN49_11285"/>
<dbReference type="InterPro" id="IPR036458">
    <property type="entry name" value="Na:dicarbo_symporter_sf"/>
</dbReference>
<evidence type="ECO:0000256" key="3">
    <source>
        <dbReference type="ARBA" id="ARBA00022475"/>
    </source>
</evidence>
<dbReference type="PANTHER" id="PTHR42865">
    <property type="entry name" value="PROTON/GLUTAMATE-ASPARTATE SYMPORTER"/>
    <property type="match status" value="1"/>
</dbReference>
<feature type="transmembrane region" description="Helical" evidence="9">
    <location>
        <begin position="15"/>
        <end position="34"/>
    </location>
</feature>
<dbReference type="AlphaFoldDB" id="A0A2S1SJ70"/>
<evidence type="ECO:0000256" key="9">
    <source>
        <dbReference type="SAM" id="Phobius"/>
    </source>
</evidence>
<dbReference type="Pfam" id="PF00375">
    <property type="entry name" value="SDF"/>
    <property type="match status" value="1"/>
</dbReference>
<keyword evidence="6 9" id="KW-1133">Transmembrane helix</keyword>
<evidence type="ECO:0000313" key="10">
    <source>
        <dbReference type="EMBL" id="AWI26436.1"/>
    </source>
</evidence>
<keyword evidence="5" id="KW-0769">Symport</keyword>
<evidence type="ECO:0000256" key="2">
    <source>
        <dbReference type="ARBA" id="ARBA00022448"/>
    </source>
</evidence>
<evidence type="ECO:0000313" key="11">
    <source>
        <dbReference type="Proteomes" id="UP000244937"/>
    </source>
</evidence>
<protein>
    <submittedName>
        <fullName evidence="10">Dicarboxylate/amino acid:cation symporter</fullName>
    </submittedName>
</protein>
<dbReference type="InterPro" id="IPR001991">
    <property type="entry name" value="Na-dicarboxylate_symporter"/>
</dbReference>
<feature type="coiled-coil region" evidence="8">
    <location>
        <begin position="67"/>
        <end position="94"/>
    </location>
</feature>
<sequence>MEHPENKKSKLTRNIFIALVVGIALGFALNKYYVSDENGKIEFYSKKTETINNEIKTYLPDSSAVDYKKAAASLKKYEKLNADLLAEINKSNEKFGDSYLLIQATKDSISKFGNLLKIPKKDTLTAVFTNLKSQKDFASEKLTDLTKARDKKLEWFALIADIFLRLIKMIVAPLVFTTLVVGIAKLGDIKTVGRVGGKTMLWFVSASLMSLILGMILVNIFKPGEAMHLALPLDNQVTGIDKAALSVKDFVTHVFPKSFIESMANNEILQIVVFSIFFGVAAAALGEKSERIIKALDSISHIILKITGFIMNFAPYAVFGAMTVVIGKQGIGILTTYAIFISEFYFGLLVLWGILILAGSVFIRKRVLVLVKRIKDPILLAFSTSSSEAAFPKTMLELERFGCSPKITSFVLPLGYSFNLDGSMMYMTFASIFIAQSYGIHLPLETQISMLLVLMLTSKGIAGVPRASLVVIAGTLASFNIPEVGIALLLGIDPILDMGRSATNVVGNSIATAVVSKMEGELSDSQ</sequence>
<keyword evidence="7 9" id="KW-0472">Membrane</keyword>
<evidence type="ECO:0000256" key="8">
    <source>
        <dbReference type="SAM" id="Coils"/>
    </source>
</evidence>
<comment type="subcellular location">
    <subcellularLocation>
        <location evidence="1">Cell membrane</location>
        <topology evidence="1">Multi-pass membrane protein</topology>
    </subcellularLocation>
</comment>
<dbReference type="EMBL" id="CP029187">
    <property type="protein sequence ID" value="AWI26436.1"/>
    <property type="molecule type" value="Genomic_DNA"/>
</dbReference>
<organism evidence="10 11">
    <name type="scientific">Flavobacterium pallidum</name>
    <dbReference type="NCBI Taxonomy" id="2172098"/>
    <lineage>
        <taxon>Bacteria</taxon>
        <taxon>Pseudomonadati</taxon>
        <taxon>Bacteroidota</taxon>
        <taxon>Flavobacteriia</taxon>
        <taxon>Flavobacteriales</taxon>
        <taxon>Flavobacteriaceae</taxon>
        <taxon>Flavobacterium</taxon>
    </lineage>
</organism>
<keyword evidence="2" id="KW-0813">Transport</keyword>
<dbReference type="PANTHER" id="PTHR42865:SF7">
    <property type="entry name" value="PROTON_GLUTAMATE-ASPARTATE SYMPORTER"/>
    <property type="match status" value="1"/>
</dbReference>
<keyword evidence="11" id="KW-1185">Reference proteome</keyword>
<gene>
    <name evidence="10" type="ORF">HYN49_11285</name>
</gene>
<evidence type="ECO:0000256" key="4">
    <source>
        <dbReference type="ARBA" id="ARBA00022692"/>
    </source>
</evidence>
<dbReference type="GO" id="GO:0015293">
    <property type="term" value="F:symporter activity"/>
    <property type="evidence" value="ECO:0007669"/>
    <property type="project" value="UniProtKB-KW"/>
</dbReference>
<proteinExistence type="predicted"/>
<dbReference type="Gene3D" id="1.10.3860.10">
    <property type="entry name" value="Sodium:dicarboxylate symporter"/>
    <property type="match status" value="1"/>
</dbReference>
<dbReference type="GO" id="GO:0006835">
    <property type="term" value="P:dicarboxylic acid transport"/>
    <property type="evidence" value="ECO:0007669"/>
    <property type="project" value="TreeGrafter"/>
</dbReference>
<dbReference type="Proteomes" id="UP000244937">
    <property type="component" value="Chromosome"/>
</dbReference>
<evidence type="ECO:0000256" key="7">
    <source>
        <dbReference type="ARBA" id="ARBA00023136"/>
    </source>
</evidence>
<dbReference type="RefSeq" id="WP_108904214.1">
    <property type="nucleotide sequence ID" value="NZ_CP029187.1"/>
</dbReference>